<gene>
    <name evidence="2" type="ORF">E1163_07615</name>
</gene>
<evidence type="ECO:0000256" key="1">
    <source>
        <dbReference type="SAM" id="SignalP"/>
    </source>
</evidence>
<evidence type="ECO:0008006" key="4">
    <source>
        <dbReference type="Google" id="ProtNLM"/>
    </source>
</evidence>
<keyword evidence="1" id="KW-0732">Signal</keyword>
<dbReference type="EMBL" id="SMLW01000455">
    <property type="protein sequence ID" value="MTI24803.1"/>
    <property type="molecule type" value="Genomic_DNA"/>
</dbReference>
<dbReference type="Proteomes" id="UP000798808">
    <property type="component" value="Unassembled WGS sequence"/>
</dbReference>
<name>A0ABW9RL30_9BACT</name>
<protein>
    <recommendedName>
        <fullName evidence="4">T9SS C-terminal target domain-containing protein</fullName>
    </recommendedName>
</protein>
<organism evidence="2 3">
    <name type="scientific">Fulvivirga kasyanovii</name>
    <dbReference type="NCBI Taxonomy" id="396812"/>
    <lineage>
        <taxon>Bacteria</taxon>
        <taxon>Pseudomonadati</taxon>
        <taxon>Bacteroidota</taxon>
        <taxon>Cytophagia</taxon>
        <taxon>Cytophagales</taxon>
        <taxon>Fulvivirgaceae</taxon>
        <taxon>Fulvivirga</taxon>
    </lineage>
</organism>
<sequence length="202" mass="22582">MKTRNAILAMLFTVISVAAYATEGEKGNSKAAPKVEVSTESSNVYRVLFMGKSDAKTVINIWNADKRLVFTETIKKVNAFVRPYNFSQMPDGVYTLEVIEGNTVSKQLIYHGSVAPSNEVPVDLNIVKVAPVTGKEDIYKLTIIQTGETKADIRILNADQKVVYSSAESFERAFCKLYNLRRMDKKATIEVEINGEVKKYEL</sequence>
<dbReference type="RefSeq" id="WP_155170844.1">
    <property type="nucleotide sequence ID" value="NZ_BAAAFL010000012.1"/>
</dbReference>
<proteinExistence type="predicted"/>
<reference evidence="2 3" key="1">
    <citation type="submission" date="2019-02" db="EMBL/GenBank/DDBJ databases">
        <authorList>
            <person name="Goldberg S.R."/>
            <person name="Haltli B.A."/>
            <person name="Correa H."/>
            <person name="Russell K.G."/>
        </authorList>
    </citation>
    <scope>NUCLEOTIDE SEQUENCE [LARGE SCALE GENOMIC DNA]</scope>
    <source>
        <strain evidence="2 3">JCM 16186</strain>
    </source>
</reference>
<accession>A0ABW9RL30</accession>
<keyword evidence="3" id="KW-1185">Reference proteome</keyword>
<feature type="chain" id="PRO_5045460334" description="T9SS C-terminal target domain-containing protein" evidence="1">
    <location>
        <begin position="22"/>
        <end position="202"/>
    </location>
</feature>
<feature type="signal peptide" evidence="1">
    <location>
        <begin position="1"/>
        <end position="21"/>
    </location>
</feature>
<comment type="caution">
    <text evidence="2">The sequence shown here is derived from an EMBL/GenBank/DDBJ whole genome shotgun (WGS) entry which is preliminary data.</text>
</comment>
<evidence type="ECO:0000313" key="3">
    <source>
        <dbReference type="Proteomes" id="UP000798808"/>
    </source>
</evidence>
<evidence type="ECO:0000313" key="2">
    <source>
        <dbReference type="EMBL" id="MTI24803.1"/>
    </source>
</evidence>